<dbReference type="Pfam" id="PF15956">
    <property type="entry name" value="DUF4760"/>
    <property type="match status" value="1"/>
</dbReference>
<keyword evidence="1" id="KW-0812">Transmembrane</keyword>
<keyword evidence="1" id="KW-0472">Membrane</keyword>
<evidence type="ECO:0000313" key="3">
    <source>
        <dbReference type="Proteomes" id="UP000564604"/>
    </source>
</evidence>
<organism evidence="2 3">
    <name type="scientific">Pseudomonas fragi</name>
    <dbReference type="NCBI Taxonomy" id="296"/>
    <lineage>
        <taxon>Bacteria</taxon>
        <taxon>Pseudomonadati</taxon>
        <taxon>Pseudomonadota</taxon>
        <taxon>Gammaproteobacteria</taxon>
        <taxon>Pseudomonadales</taxon>
        <taxon>Pseudomonadaceae</taxon>
        <taxon>Pseudomonas</taxon>
    </lineage>
</organism>
<name>A0A9Q5FR81_PSEFR</name>
<feature type="transmembrane region" description="Helical" evidence="1">
    <location>
        <begin position="20"/>
        <end position="42"/>
    </location>
</feature>
<sequence>MAFESTPPTGSTKLIEVVKIVFLSLGGLGVILPTYISAFNAIEARSTQVLENTFRLIEKWDDPMMFAARKFTRQLKAEKSKLSDESLVAKIENDQDLKQSIILVLNYFDQIRVSEETGRIDAVLFNRSLGPVMEDYHHRFRPYVATLGERHLADWDEVLKLSKKTS</sequence>
<dbReference type="EMBL" id="JAAQYX010000023">
    <property type="protein sequence ID" value="NNB50873.1"/>
    <property type="molecule type" value="Genomic_DNA"/>
</dbReference>
<keyword evidence="1" id="KW-1133">Transmembrane helix</keyword>
<dbReference type="InterPro" id="IPR031876">
    <property type="entry name" value="DUF4760"/>
</dbReference>
<reference evidence="2 3" key="1">
    <citation type="journal article" date="2020" name="Front. Microbiol.">
        <title>Genetic Organization of the aprX-lipA2 Operon Affects the Proteolytic Potential of Pseudomonas Species in Milk.</title>
        <authorList>
            <person name="Maier C."/>
            <person name="Huptas C."/>
            <person name="von Neubeck M."/>
            <person name="Scherer S."/>
            <person name="Wenning M."/>
            <person name="Lucking G."/>
        </authorList>
    </citation>
    <scope>NUCLEOTIDE SEQUENCE [LARGE SCALE GENOMIC DNA]</scope>
    <source>
        <strain evidence="2 3">WS 5094</strain>
    </source>
</reference>
<gene>
    <name evidence="2" type="ORF">HBN89_16590</name>
</gene>
<comment type="caution">
    <text evidence="2">The sequence shown here is derived from an EMBL/GenBank/DDBJ whole genome shotgun (WGS) entry which is preliminary data.</text>
</comment>
<evidence type="ECO:0000256" key="1">
    <source>
        <dbReference type="SAM" id="Phobius"/>
    </source>
</evidence>
<dbReference type="AlphaFoldDB" id="A0A9Q5FR81"/>
<accession>A0A9Q5FR81</accession>
<proteinExistence type="predicted"/>
<evidence type="ECO:0000313" key="2">
    <source>
        <dbReference type="EMBL" id="NNB50873.1"/>
    </source>
</evidence>
<protein>
    <submittedName>
        <fullName evidence="2">DUF4760 domain-containing protein</fullName>
    </submittedName>
</protein>
<dbReference type="Proteomes" id="UP000564604">
    <property type="component" value="Unassembled WGS sequence"/>
</dbReference>